<sequence>MLAGDFCVGLAILSMAAKALSWHDVSVHVGWGYLRGKTGVVGGSQYDTVHKLSVVCIHGWFDCCNSFDALVPLLPKGTKVLVLDLPGHGHSDHLPLGAQYNLVVYAANVQNAIAKLGWNRFVLMGHSMGVNVSVIFTALFPQYVRALVCLDQVAPYDTCNIFIKLKTDLLNFMEAEKNASRPPLVFSEEEAINRLVSARFRDYYHGVHIEREAIKILLPRLVRYENGVCTWRHDRRARPTFTMFMHGKIWRELIEAITCPVLVIQATGWSGKHPKEKYEETFNTYRKRAQWLETETVKGGHHIHLGKPQRIAPIISRFLEKVAREKYEHAKL</sequence>
<protein>
    <submittedName>
        <fullName evidence="5">Serine hydrolase-like protein 2</fullName>
    </submittedName>
</protein>
<comment type="similarity">
    <text evidence="1">Belongs to the AB hydrolase superfamily.</text>
</comment>
<keyword evidence="6" id="KW-1185">Reference proteome</keyword>
<dbReference type="InterPro" id="IPR050266">
    <property type="entry name" value="AB_hydrolase_sf"/>
</dbReference>
<gene>
    <name evidence="5" type="primary">SERHL2_1</name>
    <name evidence="5" type="ORF">SK128_000947</name>
</gene>
<dbReference type="InterPro" id="IPR029058">
    <property type="entry name" value="AB_hydrolase_fold"/>
</dbReference>
<dbReference type="InterPro" id="IPR000073">
    <property type="entry name" value="AB_hydrolase_1"/>
</dbReference>
<dbReference type="EMBL" id="JAXCGZ010007555">
    <property type="protein sequence ID" value="KAK7079262.1"/>
    <property type="molecule type" value="Genomic_DNA"/>
</dbReference>
<evidence type="ECO:0000256" key="3">
    <source>
        <dbReference type="SAM" id="SignalP"/>
    </source>
</evidence>
<dbReference type="Proteomes" id="UP001381693">
    <property type="component" value="Unassembled WGS sequence"/>
</dbReference>
<evidence type="ECO:0000313" key="6">
    <source>
        <dbReference type="Proteomes" id="UP001381693"/>
    </source>
</evidence>
<accession>A0AAN8X9W2</accession>
<evidence type="ECO:0000256" key="2">
    <source>
        <dbReference type="ARBA" id="ARBA00022801"/>
    </source>
</evidence>
<organism evidence="5 6">
    <name type="scientific">Halocaridina rubra</name>
    <name type="common">Hawaiian red shrimp</name>
    <dbReference type="NCBI Taxonomy" id="373956"/>
    <lineage>
        <taxon>Eukaryota</taxon>
        <taxon>Metazoa</taxon>
        <taxon>Ecdysozoa</taxon>
        <taxon>Arthropoda</taxon>
        <taxon>Crustacea</taxon>
        <taxon>Multicrustacea</taxon>
        <taxon>Malacostraca</taxon>
        <taxon>Eumalacostraca</taxon>
        <taxon>Eucarida</taxon>
        <taxon>Decapoda</taxon>
        <taxon>Pleocyemata</taxon>
        <taxon>Caridea</taxon>
        <taxon>Atyoidea</taxon>
        <taxon>Atyidae</taxon>
        <taxon>Halocaridina</taxon>
    </lineage>
</organism>
<feature type="domain" description="AB hydrolase-1" evidence="4">
    <location>
        <begin position="54"/>
        <end position="164"/>
    </location>
</feature>
<feature type="chain" id="PRO_5042865894" evidence="3">
    <location>
        <begin position="22"/>
        <end position="332"/>
    </location>
</feature>
<dbReference type="SUPFAM" id="SSF53474">
    <property type="entry name" value="alpha/beta-Hydrolases"/>
    <property type="match status" value="1"/>
</dbReference>
<evidence type="ECO:0000259" key="4">
    <source>
        <dbReference type="Pfam" id="PF00561"/>
    </source>
</evidence>
<dbReference type="GO" id="GO:0016787">
    <property type="term" value="F:hydrolase activity"/>
    <property type="evidence" value="ECO:0007669"/>
    <property type="project" value="UniProtKB-KW"/>
</dbReference>
<dbReference type="GO" id="GO:0016020">
    <property type="term" value="C:membrane"/>
    <property type="evidence" value="ECO:0007669"/>
    <property type="project" value="TreeGrafter"/>
</dbReference>
<dbReference type="Pfam" id="PF00561">
    <property type="entry name" value="Abhydrolase_1"/>
    <property type="match status" value="1"/>
</dbReference>
<evidence type="ECO:0000256" key="1">
    <source>
        <dbReference type="ARBA" id="ARBA00008645"/>
    </source>
</evidence>
<evidence type="ECO:0000313" key="5">
    <source>
        <dbReference type="EMBL" id="KAK7079262.1"/>
    </source>
</evidence>
<name>A0AAN8X9W2_HALRR</name>
<keyword evidence="2 5" id="KW-0378">Hydrolase</keyword>
<dbReference type="PRINTS" id="PR00111">
    <property type="entry name" value="ABHYDROLASE"/>
</dbReference>
<proteinExistence type="inferred from homology"/>
<keyword evidence="3" id="KW-0732">Signal</keyword>
<dbReference type="Gene3D" id="3.40.50.1820">
    <property type="entry name" value="alpha/beta hydrolase"/>
    <property type="match status" value="1"/>
</dbReference>
<dbReference type="PANTHER" id="PTHR43798">
    <property type="entry name" value="MONOACYLGLYCEROL LIPASE"/>
    <property type="match status" value="1"/>
</dbReference>
<comment type="caution">
    <text evidence="5">The sequence shown here is derived from an EMBL/GenBank/DDBJ whole genome shotgun (WGS) entry which is preliminary data.</text>
</comment>
<dbReference type="PANTHER" id="PTHR43798:SF14">
    <property type="entry name" value="SERINE HYDROLASE-LIKE PROTEIN DDB_G0286239"/>
    <property type="match status" value="1"/>
</dbReference>
<dbReference type="AlphaFoldDB" id="A0AAN8X9W2"/>
<feature type="signal peptide" evidence="3">
    <location>
        <begin position="1"/>
        <end position="21"/>
    </location>
</feature>
<reference evidence="5 6" key="1">
    <citation type="submission" date="2023-11" db="EMBL/GenBank/DDBJ databases">
        <title>Halocaridina rubra genome assembly.</title>
        <authorList>
            <person name="Smith C."/>
        </authorList>
    </citation>
    <scope>NUCLEOTIDE SEQUENCE [LARGE SCALE GENOMIC DNA]</scope>
    <source>
        <strain evidence="5">EP-1</strain>
        <tissue evidence="5">Whole</tissue>
    </source>
</reference>